<keyword evidence="1" id="KW-0167">Capsid protein</keyword>
<dbReference type="Gene3D" id="1.20.1260.10">
    <property type="match status" value="1"/>
</dbReference>
<reference evidence="2" key="1">
    <citation type="submission" date="2016-10" db="EMBL/GenBank/DDBJ databases">
        <authorList>
            <person name="Varghese N."/>
            <person name="Submissions S."/>
        </authorList>
    </citation>
    <scope>NUCLEOTIDE SEQUENCE [LARGE SCALE GENOMIC DNA]</scope>
    <source>
        <strain evidence="2">S9</strain>
    </source>
</reference>
<dbReference type="InterPro" id="IPR012347">
    <property type="entry name" value="Ferritin-like"/>
</dbReference>
<evidence type="ECO:0000313" key="2">
    <source>
        <dbReference type="Proteomes" id="UP000198571"/>
    </source>
</evidence>
<proteinExistence type="predicted"/>
<dbReference type="EMBL" id="FOGT01000011">
    <property type="protein sequence ID" value="SES21718.1"/>
    <property type="molecule type" value="Genomic_DNA"/>
</dbReference>
<accession>A0A1H9VJL8</accession>
<sequence length="66" mass="7318">MANNDYATHEVLEVHEIMTIKSACAAKSSMMQGLAVDKELKDLLIEDVKLSQKAVEELKGILEESK</sequence>
<dbReference type="Proteomes" id="UP000198571">
    <property type="component" value="Unassembled WGS sequence"/>
</dbReference>
<protein>
    <submittedName>
        <fullName evidence="1">Similar to spore coat protein</fullName>
    </submittedName>
</protein>
<keyword evidence="1" id="KW-0946">Virion</keyword>
<organism evidence="1 2">
    <name type="scientific">Salipaludibacillus aurantiacus</name>
    <dbReference type="NCBI Taxonomy" id="1601833"/>
    <lineage>
        <taxon>Bacteria</taxon>
        <taxon>Bacillati</taxon>
        <taxon>Bacillota</taxon>
        <taxon>Bacilli</taxon>
        <taxon>Bacillales</taxon>
        <taxon>Bacillaceae</taxon>
    </lineage>
</organism>
<dbReference type="STRING" id="1601833.SAMN05518684_11126"/>
<name>A0A1H9VJL8_9BACI</name>
<dbReference type="RefSeq" id="WP_093053333.1">
    <property type="nucleotide sequence ID" value="NZ_FOGT01000011.1"/>
</dbReference>
<dbReference type="AlphaFoldDB" id="A0A1H9VJL8"/>
<keyword evidence="2" id="KW-1185">Reference proteome</keyword>
<gene>
    <name evidence="1" type="ORF">SAMN05518684_11126</name>
</gene>
<evidence type="ECO:0000313" key="1">
    <source>
        <dbReference type="EMBL" id="SES21718.1"/>
    </source>
</evidence>